<proteinExistence type="inferred from homology"/>
<evidence type="ECO:0000259" key="3">
    <source>
        <dbReference type="Pfam" id="PF01301"/>
    </source>
</evidence>
<feature type="chain" id="PRO_5046028013" description="Glycoside hydrolase 35 catalytic domain-containing protein" evidence="2">
    <location>
        <begin position="22"/>
        <end position="374"/>
    </location>
</feature>
<feature type="signal peptide" evidence="2">
    <location>
        <begin position="1"/>
        <end position="21"/>
    </location>
</feature>
<keyword evidence="2" id="KW-0732">Signal</keyword>
<keyword evidence="5" id="KW-1185">Reference proteome</keyword>
<feature type="domain" description="Glycoside hydrolase 35 catalytic" evidence="3">
    <location>
        <begin position="84"/>
        <end position="329"/>
    </location>
</feature>
<evidence type="ECO:0000256" key="1">
    <source>
        <dbReference type="ARBA" id="ARBA00009809"/>
    </source>
</evidence>
<sequence>MAFSSLLIPLVLSILSLPVVARALGRQPYELISQVLQAYSTARHRYMGSIFHLGSQKASKLLVIPVSLSTSIGLCLRVSTPDRDPYINAETSGGGFPGWLQRIEEIYRTPVYVKYTDSYASNVGAILAKAQITNGGPIALPQIENEYSDALNGVTFLNSQYFVDIEGQWRNAGIVILFLNNDIAPEGWFTPGNITGSVDIYGHDDYPIGFNCMVPSTWTVSSLLSNFRALHDLESPAIPFAIIENQGGSFGAWEGPGCGNCAARFNEEAERVSYKNDFSFGIAIMNMYMTYGGTNWGNLGFPGIYTSYDYGAVIAEDRTVSREKYSEAKLDANYIMAFGDAYLTAVPTESAVNGTFVNTDFLAVRPLKSGSIGF</sequence>
<name>A0ABR4AWY9_9LECA</name>
<dbReference type="Pfam" id="PF01301">
    <property type="entry name" value="Glyco_hydro_35"/>
    <property type="match status" value="1"/>
</dbReference>
<gene>
    <name evidence="4" type="ORF">ABVK25_009550</name>
</gene>
<dbReference type="PRINTS" id="PR00742">
    <property type="entry name" value="GLHYDRLASE35"/>
</dbReference>
<evidence type="ECO:0000313" key="5">
    <source>
        <dbReference type="Proteomes" id="UP001590951"/>
    </source>
</evidence>
<accession>A0ABR4AWY9</accession>
<dbReference type="InterPro" id="IPR031330">
    <property type="entry name" value="Gly_Hdrlase_35_cat"/>
</dbReference>
<organism evidence="4 5">
    <name type="scientific">Lepraria finkii</name>
    <dbReference type="NCBI Taxonomy" id="1340010"/>
    <lineage>
        <taxon>Eukaryota</taxon>
        <taxon>Fungi</taxon>
        <taxon>Dikarya</taxon>
        <taxon>Ascomycota</taxon>
        <taxon>Pezizomycotina</taxon>
        <taxon>Lecanoromycetes</taxon>
        <taxon>OSLEUM clade</taxon>
        <taxon>Lecanoromycetidae</taxon>
        <taxon>Lecanorales</taxon>
        <taxon>Lecanorineae</taxon>
        <taxon>Stereocaulaceae</taxon>
        <taxon>Lepraria</taxon>
    </lineage>
</organism>
<protein>
    <recommendedName>
        <fullName evidence="3">Glycoside hydrolase 35 catalytic domain-containing protein</fullName>
    </recommendedName>
</protein>
<dbReference type="InterPro" id="IPR017853">
    <property type="entry name" value="GH"/>
</dbReference>
<dbReference type="PANTHER" id="PTHR23421">
    <property type="entry name" value="BETA-GALACTOSIDASE RELATED"/>
    <property type="match status" value="1"/>
</dbReference>
<reference evidence="4 5" key="1">
    <citation type="submission" date="2024-09" db="EMBL/GenBank/DDBJ databases">
        <title>Rethinking Asexuality: The Enigmatic Case of Functional Sexual Genes in Lepraria (Stereocaulaceae).</title>
        <authorList>
            <person name="Doellman M."/>
            <person name="Sun Y."/>
            <person name="Barcenas-Pena A."/>
            <person name="Lumbsch H.T."/>
            <person name="Grewe F."/>
        </authorList>
    </citation>
    <scope>NUCLEOTIDE SEQUENCE [LARGE SCALE GENOMIC DNA]</scope>
    <source>
        <strain evidence="4 5">Grewe 0041</strain>
    </source>
</reference>
<dbReference type="EMBL" id="JBHFEH010000051">
    <property type="protein sequence ID" value="KAL2050189.1"/>
    <property type="molecule type" value="Genomic_DNA"/>
</dbReference>
<comment type="similarity">
    <text evidence="1">Belongs to the glycosyl hydrolase 35 family.</text>
</comment>
<comment type="caution">
    <text evidence="4">The sequence shown here is derived from an EMBL/GenBank/DDBJ whole genome shotgun (WGS) entry which is preliminary data.</text>
</comment>
<evidence type="ECO:0000313" key="4">
    <source>
        <dbReference type="EMBL" id="KAL2050189.1"/>
    </source>
</evidence>
<dbReference type="Proteomes" id="UP001590951">
    <property type="component" value="Unassembled WGS sequence"/>
</dbReference>
<dbReference type="InterPro" id="IPR001944">
    <property type="entry name" value="Glycoside_Hdrlase_35"/>
</dbReference>
<dbReference type="Gene3D" id="3.20.20.80">
    <property type="entry name" value="Glycosidases"/>
    <property type="match status" value="1"/>
</dbReference>
<evidence type="ECO:0000256" key="2">
    <source>
        <dbReference type="SAM" id="SignalP"/>
    </source>
</evidence>
<dbReference type="SUPFAM" id="SSF51445">
    <property type="entry name" value="(Trans)glycosidases"/>
    <property type="match status" value="1"/>
</dbReference>